<dbReference type="Gene3D" id="3.40.50.720">
    <property type="entry name" value="NAD(P)-binding Rossmann-like Domain"/>
    <property type="match status" value="1"/>
</dbReference>
<dbReference type="FunCoup" id="A0A316VZ26">
    <property type="interactions" value="117"/>
</dbReference>
<reference evidence="2 3" key="1">
    <citation type="journal article" date="2018" name="Mol. Biol. Evol.">
        <title>Broad Genomic Sampling Reveals a Smut Pathogenic Ancestry of the Fungal Clade Ustilaginomycotina.</title>
        <authorList>
            <person name="Kijpornyongpan T."/>
            <person name="Mondo S.J."/>
            <person name="Barry K."/>
            <person name="Sandor L."/>
            <person name="Lee J."/>
            <person name="Lipzen A."/>
            <person name="Pangilinan J."/>
            <person name="LaButti K."/>
            <person name="Hainaut M."/>
            <person name="Henrissat B."/>
            <person name="Grigoriev I.V."/>
            <person name="Spatafora J.W."/>
            <person name="Aime M.C."/>
        </authorList>
    </citation>
    <scope>NUCLEOTIDE SEQUENCE [LARGE SCALE GENOMIC DNA]</scope>
    <source>
        <strain evidence="2 3">MCA 4658</strain>
    </source>
</reference>
<evidence type="ECO:0000313" key="2">
    <source>
        <dbReference type="EMBL" id="PWN42584.1"/>
    </source>
</evidence>
<dbReference type="InterPro" id="IPR036291">
    <property type="entry name" value="NAD(P)-bd_dom_sf"/>
</dbReference>
<evidence type="ECO:0000256" key="1">
    <source>
        <dbReference type="ARBA" id="ARBA00023002"/>
    </source>
</evidence>
<protein>
    <submittedName>
        <fullName evidence="2">NAD-P-binding protein</fullName>
    </submittedName>
</protein>
<dbReference type="PANTHER" id="PTHR43157">
    <property type="entry name" value="PHOSPHATIDYLINOSITOL-GLYCAN BIOSYNTHESIS CLASS F PROTEIN-RELATED"/>
    <property type="match status" value="1"/>
</dbReference>
<dbReference type="OrthoDB" id="191139at2759"/>
<keyword evidence="1" id="KW-0560">Oxidoreductase</keyword>
<dbReference type="GO" id="GO:0016491">
    <property type="term" value="F:oxidoreductase activity"/>
    <property type="evidence" value="ECO:0007669"/>
    <property type="project" value="UniProtKB-KW"/>
</dbReference>
<dbReference type="EMBL" id="KZ819378">
    <property type="protein sequence ID" value="PWN42584.1"/>
    <property type="molecule type" value="Genomic_DNA"/>
</dbReference>
<gene>
    <name evidence="2" type="ORF">IE81DRAFT_334474</name>
</gene>
<dbReference type="Proteomes" id="UP000245783">
    <property type="component" value="Unassembled WGS sequence"/>
</dbReference>
<dbReference type="PRINTS" id="PR00081">
    <property type="entry name" value="GDHRDH"/>
</dbReference>
<name>A0A316VZ26_9BASI</name>
<keyword evidence="3" id="KW-1185">Reference proteome</keyword>
<dbReference type="STRING" id="1522189.A0A316VZ26"/>
<dbReference type="AlphaFoldDB" id="A0A316VZ26"/>
<dbReference type="Pfam" id="PF00106">
    <property type="entry name" value="adh_short"/>
    <property type="match status" value="1"/>
</dbReference>
<dbReference type="RefSeq" id="XP_025369744.1">
    <property type="nucleotide sequence ID" value="XM_025515412.1"/>
</dbReference>
<dbReference type="InParanoid" id="A0A316VZ26"/>
<proteinExistence type="predicted"/>
<organism evidence="2 3">
    <name type="scientific">Ceraceosorus guamensis</name>
    <dbReference type="NCBI Taxonomy" id="1522189"/>
    <lineage>
        <taxon>Eukaryota</taxon>
        <taxon>Fungi</taxon>
        <taxon>Dikarya</taxon>
        <taxon>Basidiomycota</taxon>
        <taxon>Ustilaginomycotina</taxon>
        <taxon>Exobasidiomycetes</taxon>
        <taxon>Ceraceosorales</taxon>
        <taxon>Ceraceosoraceae</taxon>
        <taxon>Ceraceosorus</taxon>
    </lineage>
</organism>
<accession>A0A316VZ26</accession>
<dbReference type="SUPFAM" id="SSF51735">
    <property type="entry name" value="NAD(P)-binding Rossmann-fold domains"/>
    <property type="match status" value="1"/>
</dbReference>
<sequence length="333" mass="35950">MLMDLIRGNGIFAGKSPYNAADVPDQTGRVHLVTGANTGIGFVTAKALAAKHAKVYLACRNTEKGQEAIEKIKKAQADADVVLLKLDLGSLVAVKAAAEEFLSKETRLDVLINSAGVMTPPRGSKTLDGYELTFGTNNIGHHAFTQTLLPLIKKTAASSPPDSVRIVYVSSAAHWNMAPKKLDFEAVKEPNIARLAPAPLYGQSKLVNIQQAKVLARQLKDDGVVVTSLHPGLIASDLYRYMGPFLTVFMSSVELGAVTQLYCATSPNVTLADSGEYYVPWARKFKTQHALAENVEEQQKAWDYLEKEVGDFYSKHAAEPSTTQPAAPAQPAV</sequence>
<dbReference type="GeneID" id="37037282"/>
<evidence type="ECO:0000313" key="3">
    <source>
        <dbReference type="Proteomes" id="UP000245783"/>
    </source>
</evidence>
<dbReference type="InterPro" id="IPR002347">
    <property type="entry name" value="SDR_fam"/>
</dbReference>
<dbReference type="PANTHER" id="PTHR43157:SF31">
    <property type="entry name" value="PHOSPHATIDYLINOSITOL-GLYCAN BIOSYNTHESIS CLASS F PROTEIN"/>
    <property type="match status" value="1"/>
</dbReference>